<dbReference type="SUPFAM" id="SSF118215">
    <property type="entry name" value="Proton glutamate symport protein"/>
    <property type="match status" value="1"/>
</dbReference>
<name>A0A0F8Z9I8_9ZZZZ</name>
<evidence type="ECO:0000256" key="7">
    <source>
        <dbReference type="SAM" id="Phobius"/>
    </source>
</evidence>
<dbReference type="AlphaFoldDB" id="A0A0F8Z9I8"/>
<comment type="caution">
    <text evidence="8">The sequence shown here is derived from an EMBL/GenBank/DDBJ whole genome shotgun (WGS) entry which is preliminary data.</text>
</comment>
<feature type="transmembrane region" description="Helical" evidence="7">
    <location>
        <begin position="49"/>
        <end position="73"/>
    </location>
</feature>
<gene>
    <name evidence="8" type="ORF">LCGC14_2997620</name>
</gene>
<evidence type="ECO:0000256" key="3">
    <source>
        <dbReference type="ARBA" id="ARBA00022475"/>
    </source>
</evidence>
<accession>A0A0F8Z9I8</accession>
<evidence type="ECO:0000256" key="4">
    <source>
        <dbReference type="ARBA" id="ARBA00022692"/>
    </source>
</evidence>
<keyword evidence="3" id="KW-1003">Cell membrane</keyword>
<comment type="subcellular location">
    <subcellularLocation>
        <location evidence="1">Cell membrane</location>
        <topology evidence="1">Multi-pass membrane protein</topology>
    </subcellularLocation>
</comment>
<keyword evidence="4 7" id="KW-0812">Transmembrane</keyword>
<dbReference type="PANTHER" id="PTHR42865:SF7">
    <property type="entry name" value="PROTON_GLUTAMATE-ASPARTATE SYMPORTER"/>
    <property type="match status" value="1"/>
</dbReference>
<dbReference type="Pfam" id="PF00375">
    <property type="entry name" value="SDF"/>
    <property type="match status" value="1"/>
</dbReference>
<dbReference type="GO" id="GO:0005886">
    <property type="term" value="C:plasma membrane"/>
    <property type="evidence" value="ECO:0007669"/>
    <property type="project" value="UniProtKB-SubCell"/>
</dbReference>
<dbReference type="PANTHER" id="PTHR42865">
    <property type="entry name" value="PROTON/GLUTAMATE-ASPARTATE SYMPORTER"/>
    <property type="match status" value="1"/>
</dbReference>
<evidence type="ECO:0000256" key="1">
    <source>
        <dbReference type="ARBA" id="ARBA00004651"/>
    </source>
</evidence>
<dbReference type="InterPro" id="IPR029044">
    <property type="entry name" value="Nucleotide-diphossugar_trans"/>
</dbReference>
<dbReference type="InterPro" id="IPR036458">
    <property type="entry name" value="Na:dicarbo_symporter_sf"/>
</dbReference>
<keyword evidence="6 7" id="KW-0472">Membrane</keyword>
<dbReference type="SUPFAM" id="SSF53448">
    <property type="entry name" value="Nucleotide-diphospho-sugar transferases"/>
    <property type="match status" value="1"/>
</dbReference>
<feature type="transmembrane region" description="Helical" evidence="7">
    <location>
        <begin position="12"/>
        <end position="29"/>
    </location>
</feature>
<organism evidence="8">
    <name type="scientific">marine sediment metagenome</name>
    <dbReference type="NCBI Taxonomy" id="412755"/>
    <lineage>
        <taxon>unclassified sequences</taxon>
        <taxon>metagenomes</taxon>
        <taxon>ecological metagenomes</taxon>
    </lineage>
</organism>
<evidence type="ECO:0000313" key="8">
    <source>
        <dbReference type="EMBL" id="KKK63109.1"/>
    </source>
</evidence>
<dbReference type="Gene3D" id="3.90.550.10">
    <property type="entry name" value="Spore Coat Polysaccharide Biosynthesis Protein SpsA, Chain A"/>
    <property type="match status" value="1"/>
</dbReference>
<evidence type="ECO:0000256" key="2">
    <source>
        <dbReference type="ARBA" id="ARBA00022448"/>
    </source>
</evidence>
<feature type="non-terminal residue" evidence="8">
    <location>
        <position position="254"/>
    </location>
</feature>
<dbReference type="InterPro" id="IPR001991">
    <property type="entry name" value="Na-dicarboxylate_symporter"/>
</dbReference>
<reference evidence="8" key="1">
    <citation type="journal article" date="2015" name="Nature">
        <title>Complex archaea that bridge the gap between prokaryotes and eukaryotes.</title>
        <authorList>
            <person name="Spang A."/>
            <person name="Saw J.H."/>
            <person name="Jorgensen S.L."/>
            <person name="Zaremba-Niedzwiedzka K."/>
            <person name="Martijn J."/>
            <person name="Lind A.E."/>
            <person name="van Eijk R."/>
            <person name="Schleper C."/>
            <person name="Guy L."/>
            <person name="Ettema T.J."/>
        </authorList>
    </citation>
    <scope>NUCLEOTIDE SEQUENCE</scope>
</reference>
<proteinExistence type="predicted"/>
<keyword evidence="2" id="KW-0813">Transport</keyword>
<dbReference type="EMBL" id="LAZR01061671">
    <property type="protein sequence ID" value="KKK63109.1"/>
    <property type="molecule type" value="Genomic_DNA"/>
</dbReference>
<dbReference type="GO" id="GO:0015293">
    <property type="term" value="F:symporter activity"/>
    <property type="evidence" value="ECO:0007669"/>
    <property type="project" value="UniProtKB-KW"/>
</dbReference>
<evidence type="ECO:0000256" key="5">
    <source>
        <dbReference type="ARBA" id="ARBA00022989"/>
    </source>
</evidence>
<sequence>MANIYAANLEFNLLIFFSLLLGFAISRIGQKAKPIADIFNAFNEIMLKITGWIMCLAPFGVFALMAYTIAVALDSGIFDKVYVVSDSREYLQIAWEYGALCIGEDGQKDWTKSRDYDWMKAAADAGYLKPDDYWMILRPTSPFKTVETIERALVQFRRHGKDVSVRAIRRSSEHPFKSWCVVKFENFPAVYQMIPFIPQSYHGSPRFENQTQNLGLVWIQSATLEIAHASILETGTLSGKWIVPYFCRDHEGID</sequence>
<keyword evidence="5 7" id="KW-1133">Transmembrane helix</keyword>
<evidence type="ECO:0000256" key="6">
    <source>
        <dbReference type="ARBA" id="ARBA00023136"/>
    </source>
</evidence>
<protein>
    <submittedName>
        <fullName evidence="8">Uncharacterized protein</fullName>
    </submittedName>
</protein>